<evidence type="ECO:0000256" key="4">
    <source>
        <dbReference type="ARBA" id="ARBA00022737"/>
    </source>
</evidence>
<evidence type="ECO:0000256" key="2">
    <source>
        <dbReference type="ARBA" id="ARBA00021132"/>
    </source>
</evidence>
<dbReference type="SMART" id="SM00320">
    <property type="entry name" value="WD40"/>
    <property type="match status" value="3"/>
</dbReference>
<dbReference type="PANTHER" id="PTHR14773">
    <property type="entry name" value="WD REPEAT-CONTAINING PROTEIN 76"/>
    <property type="match status" value="1"/>
</dbReference>
<evidence type="ECO:0000256" key="3">
    <source>
        <dbReference type="ARBA" id="ARBA00022574"/>
    </source>
</evidence>
<evidence type="ECO:0000313" key="10">
    <source>
        <dbReference type="EMBL" id="KAF6009645.1"/>
    </source>
</evidence>
<reference evidence="10 13" key="2">
    <citation type="journal article" date="2020" name="Appl. Microbiol. Biotechnol.">
        <title>Targeted gene deletion in Brettanomyces bruxellensis with an expression-free CRISPR-Cas9 system.</title>
        <authorList>
            <person name="Varela C."/>
            <person name="Bartel C."/>
            <person name="Onetto C."/>
            <person name="Borneman A."/>
        </authorList>
    </citation>
    <scope>NUCLEOTIDE SEQUENCE [LARGE SCALE GENOMIC DNA]</scope>
    <source>
        <strain evidence="10 13">AWRI1613</strain>
    </source>
</reference>
<comment type="function">
    <text evidence="8">DNA-binding protein that binds to both single- and double-stranded DNA. Binds preferentially to UV-damaged DNA. May be involved in DNA-metabolic processes.</text>
</comment>
<organism evidence="11 12">
    <name type="scientific">Dekkera bruxellensis</name>
    <name type="common">Brettanomyces custersii</name>
    <dbReference type="NCBI Taxonomy" id="5007"/>
    <lineage>
        <taxon>Eukaryota</taxon>
        <taxon>Fungi</taxon>
        <taxon>Dikarya</taxon>
        <taxon>Ascomycota</taxon>
        <taxon>Saccharomycotina</taxon>
        <taxon>Pichiomycetes</taxon>
        <taxon>Pichiales</taxon>
        <taxon>Pichiaceae</taxon>
        <taxon>Brettanomyces</taxon>
    </lineage>
</organism>
<dbReference type="PANTHER" id="PTHR14773:SF0">
    <property type="entry name" value="WD REPEAT-CONTAINING PROTEIN 76"/>
    <property type="match status" value="1"/>
</dbReference>
<keyword evidence="6 8" id="KW-0238">DNA-binding</keyword>
<keyword evidence="12" id="KW-1185">Reference proteome</keyword>
<evidence type="ECO:0000313" key="11">
    <source>
        <dbReference type="EMBL" id="VUG17862.1"/>
    </source>
</evidence>
<dbReference type="GO" id="GO:0005634">
    <property type="term" value="C:nucleus"/>
    <property type="evidence" value="ECO:0007669"/>
    <property type="project" value="TreeGrafter"/>
</dbReference>
<dbReference type="GO" id="GO:0003677">
    <property type="term" value="F:DNA binding"/>
    <property type="evidence" value="ECO:0007669"/>
    <property type="project" value="UniProtKB-UniRule"/>
</dbReference>
<dbReference type="PROSITE" id="PS50082">
    <property type="entry name" value="WD_REPEATS_2"/>
    <property type="match status" value="1"/>
</dbReference>
<protein>
    <recommendedName>
        <fullName evidence="2 8">DNA damage-binding protein CMR1</fullName>
    </recommendedName>
</protein>
<evidence type="ECO:0000313" key="13">
    <source>
        <dbReference type="Proteomes" id="UP000568158"/>
    </source>
</evidence>
<dbReference type="InterPro" id="IPR036322">
    <property type="entry name" value="WD40_repeat_dom_sf"/>
</dbReference>
<accession>A0A7D9GZG5</accession>
<evidence type="ECO:0000256" key="8">
    <source>
        <dbReference type="RuleBase" id="RU365004"/>
    </source>
</evidence>
<sequence>MGLSEFEKRRQQNIQRNQELFKKLNLDTLSSDFHRSIGETKNGVEKPKKRKTRKSTRKKKELRPEHPLRRSARLAGIKAESTDDNKLQEQLEKQRKEKEEEERLKSIRLSGDLMLTDVLNSKGKAGEDAKETLDRLSRLGKSFSMGDFFEAVKSRKQGSKQVKQLREEFDSMKLYERFHPNDIKLTSQRMTYVMFHPTVDRKIVMGGDTNGLMGIWSLEDDTEEDGPAITQFKFHGKNIPKLIVRPEMPGEVVSCSYDGSIRVLDIEKKISQSVVEFDDQWGDASGISDTNFIDKNVCYFTTLGGEFAQFDLREKSKIDRNALNVLRLHDKKIGGFAVNPSFNQQIATASLDRTMRIWDLRTVKESQWSEFENAKSPHCMGAYHSRLSVSIADWNLSNDVVCNSYDNTIRIFQLGNQITDDPGYIFKPKLEDSPEGLESIPINLKPTNTLKHNCQTGRWVSILKARWQQNSRDGVEKFVIGNMNRFFDVFDRDGTQLAHLGDDYMTSVPAVASFHRTENWIVGGNASGKVFLFS</sequence>
<evidence type="ECO:0000256" key="6">
    <source>
        <dbReference type="ARBA" id="ARBA00023125"/>
    </source>
</evidence>
<dbReference type="SUPFAM" id="SSF50978">
    <property type="entry name" value="WD40 repeat-like"/>
    <property type="match status" value="1"/>
</dbReference>
<reference evidence="11 12" key="1">
    <citation type="submission" date="2019-07" db="EMBL/GenBank/DDBJ databases">
        <authorList>
            <person name="Friedrich A."/>
            <person name="Schacherer J."/>
        </authorList>
    </citation>
    <scope>NUCLEOTIDE SEQUENCE [LARGE SCALE GENOMIC DNA]</scope>
</reference>
<keyword evidence="3 7" id="KW-0853">WD repeat</keyword>
<dbReference type="OMA" id="DPNTLYW"/>
<feature type="repeat" description="WD" evidence="7">
    <location>
        <begin position="326"/>
        <end position="362"/>
    </location>
</feature>
<dbReference type="PROSITE" id="PS00678">
    <property type="entry name" value="WD_REPEATS_1"/>
    <property type="match status" value="1"/>
</dbReference>
<evidence type="ECO:0000256" key="9">
    <source>
        <dbReference type="SAM" id="MobiDB-lite"/>
    </source>
</evidence>
<dbReference type="InterPro" id="IPR019775">
    <property type="entry name" value="WD40_repeat_CS"/>
</dbReference>
<dbReference type="AlphaFoldDB" id="A0A7D9GZG5"/>
<dbReference type="Gene3D" id="2.130.10.10">
    <property type="entry name" value="YVTN repeat-like/Quinoprotein amine dehydrogenase"/>
    <property type="match status" value="1"/>
</dbReference>
<dbReference type="InterPro" id="IPR050853">
    <property type="entry name" value="WD_repeat_DNA-damage-binding"/>
</dbReference>
<comment type="similarity">
    <text evidence="1 8">Belongs to the WD repeat DDB2/WDR76 family.</text>
</comment>
<name>A0A7D9GZG5_DEKBR</name>
<feature type="compositionally biased region" description="Basic and acidic residues" evidence="9">
    <location>
        <begin position="32"/>
        <end position="46"/>
    </location>
</feature>
<evidence type="ECO:0000256" key="7">
    <source>
        <dbReference type="PROSITE-ProRule" id="PRU00221"/>
    </source>
</evidence>
<feature type="compositionally biased region" description="Basic and acidic residues" evidence="9">
    <location>
        <begin position="80"/>
        <end position="103"/>
    </location>
</feature>
<dbReference type="Proteomes" id="UP000478008">
    <property type="component" value="Unassembled WGS sequence"/>
</dbReference>
<gene>
    <name evidence="11" type="primary">CMR1</name>
    <name evidence="11" type="ORF">DEBR0S2_17986G</name>
    <name evidence="10" type="ORF">HII12_003191</name>
</gene>
<dbReference type="InterPro" id="IPR015943">
    <property type="entry name" value="WD40/YVTN_repeat-like_dom_sf"/>
</dbReference>
<feature type="compositionally biased region" description="Basic residues" evidence="9">
    <location>
        <begin position="47"/>
        <end position="61"/>
    </location>
</feature>
<dbReference type="Proteomes" id="UP000568158">
    <property type="component" value="Unassembled WGS sequence"/>
</dbReference>
<dbReference type="EMBL" id="JABCYN010000030">
    <property type="protein sequence ID" value="KAF6009645.1"/>
    <property type="molecule type" value="Genomic_DNA"/>
</dbReference>
<dbReference type="GO" id="GO:2000001">
    <property type="term" value="P:regulation of DNA damage checkpoint"/>
    <property type="evidence" value="ECO:0007669"/>
    <property type="project" value="TreeGrafter"/>
</dbReference>
<dbReference type="EMBL" id="CABFWN010000002">
    <property type="protein sequence ID" value="VUG17862.1"/>
    <property type="molecule type" value="Genomic_DNA"/>
</dbReference>
<evidence type="ECO:0000256" key="1">
    <source>
        <dbReference type="ARBA" id="ARBA00005434"/>
    </source>
</evidence>
<keyword evidence="4" id="KW-0677">Repeat</keyword>
<dbReference type="InterPro" id="IPR001680">
    <property type="entry name" value="WD40_rpt"/>
</dbReference>
<evidence type="ECO:0000256" key="5">
    <source>
        <dbReference type="ARBA" id="ARBA00022763"/>
    </source>
</evidence>
<proteinExistence type="inferred from homology"/>
<evidence type="ECO:0000313" key="12">
    <source>
        <dbReference type="Proteomes" id="UP000478008"/>
    </source>
</evidence>
<dbReference type="Pfam" id="PF00400">
    <property type="entry name" value="WD40"/>
    <property type="match status" value="1"/>
</dbReference>
<keyword evidence="5 8" id="KW-0227">DNA damage</keyword>
<dbReference type="GO" id="GO:0006974">
    <property type="term" value="P:DNA damage response"/>
    <property type="evidence" value="ECO:0007669"/>
    <property type="project" value="UniProtKB-KW"/>
</dbReference>
<feature type="region of interest" description="Disordered" evidence="9">
    <location>
        <begin position="31"/>
        <end position="103"/>
    </location>
</feature>
<dbReference type="PROSITE" id="PS50294">
    <property type="entry name" value="WD_REPEATS_REGION"/>
    <property type="match status" value="1"/>
</dbReference>